<keyword evidence="6" id="KW-0175">Coiled coil</keyword>
<evidence type="ECO:0000256" key="1">
    <source>
        <dbReference type="ARBA" id="ARBA00004651"/>
    </source>
</evidence>
<reference evidence="11" key="1">
    <citation type="submission" date="2015-08" db="EMBL/GenBank/DDBJ databases">
        <authorList>
            <person name="Varghese N."/>
        </authorList>
    </citation>
    <scope>NUCLEOTIDE SEQUENCE [LARGE SCALE GENOMIC DNA]</scope>
    <source>
        <strain evidence="11">DSM 18181</strain>
    </source>
</reference>
<evidence type="ECO:0000259" key="9">
    <source>
        <dbReference type="Pfam" id="PF13807"/>
    </source>
</evidence>
<dbReference type="GO" id="GO:0004713">
    <property type="term" value="F:protein tyrosine kinase activity"/>
    <property type="evidence" value="ECO:0007669"/>
    <property type="project" value="TreeGrafter"/>
</dbReference>
<name>A0A0K6IAH9_9BURK</name>
<dbReference type="STRING" id="339866.GCA_001418255_02777"/>
<sequence length="452" mass="48468">MDLQALLLALRARWGLIVVFAVIAGAAAGITTKLLPKHYLATAQVVVNSQYVNPITGAQMQGMLIPAYLNTQAMILTNRSTALQVVDALHLADDPAWRAQYAALAAKLTPGVGSLREWIAQSLLSKFKVGTSDRDNIISLSYDSPNADQAARMANAFLDAYLQANLALRTGPAQRNAQWYAAQLKAQQAELQQAQARLVDYQKQHGVILTAQDPQATAPLQALAAQQAAAAAANYADLSRAQVAADHSAEAMRDPVVQTLKTSLAQAEAKLSQLAQTEGPNNPQYIAKQAEVSSLRAKLAQQIATVQRTLQSTAQASQQSMAAMQAAMRAQQQRLISDDTLRAEGQLLVQQVANAQKLYDATLNSYQQSQMLSKSDQTDLTVLSRAVPPLSPTGPRVLITVALGGLLGLILGMSVALLLEQLQRKVRSVQDVIDLTGAPLLGTVQIHPLLLR</sequence>
<keyword evidence="3 7" id="KW-0812">Transmembrane</keyword>
<dbReference type="InterPro" id="IPR050445">
    <property type="entry name" value="Bact_polysacc_biosynth/exp"/>
</dbReference>
<dbReference type="EMBL" id="CYHF01000011">
    <property type="protein sequence ID" value="CUB00106.1"/>
    <property type="molecule type" value="Genomic_DNA"/>
</dbReference>
<dbReference type="OrthoDB" id="8559110at2"/>
<dbReference type="Proteomes" id="UP000183649">
    <property type="component" value="Unassembled WGS sequence"/>
</dbReference>
<feature type="coiled-coil region" evidence="6">
    <location>
        <begin position="177"/>
        <end position="204"/>
    </location>
</feature>
<dbReference type="PANTHER" id="PTHR32309">
    <property type="entry name" value="TYROSINE-PROTEIN KINASE"/>
    <property type="match status" value="1"/>
</dbReference>
<dbReference type="PANTHER" id="PTHR32309:SF13">
    <property type="entry name" value="FERRIC ENTEROBACTIN TRANSPORT PROTEIN FEPE"/>
    <property type="match status" value="1"/>
</dbReference>
<evidence type="ECO:0000259" key="8">
    <source>
        <dbReference type="Pfam" id="PF02706"/>
    </source>
</evidence>
<evidence type="ECO:0000313" key="11">
    <source>
        <dbReference type="Proteomes" id="UP000183649"/>
    </source>
</evidence>
<evidence type="ECO:0000256" key="5">
    <source>
        <dbReference type="ARBA" id="ARBA00023136"/>
    </source>
</evidence>
<keyword evidence="2" id="KW-1003">Cell membrane</keyword>
<evidence type="ECO:0000256" key="7">
    <source>
        <dbReference type="SAM" id="Phobius"/>
    </source>
</evidence>
<organism evidence="10 11">
    <name type="scientific">Thiomonas bhubaneswarensis</name>
    <dbReference type="NCBI Taxonomy" id="339866"/>
    <lineage>
        <taxon>Bacteria</taxon>
        <taxon>Pseudomonadati</taxon>
        <taxon>Pseudomonadota</taxon>
        <taxon>Betaproteobacteria</taxon>
        <taxon>Burkholderiales</taxon>
        <taxon>Thiomonas</taxon>
    </lineage>
</organism>
<feature type="domain" description="Tyrosine-protein kinase G-rich" evidence="9">
    <location>
        <begin position="350"/>
        <end position="418"/>
    </location>
</feature>
<dbReference type="Pfam" id="PF02706">
    <property type="entry name" value="Wzz"/>
    <property type="match status" value="1"/>
</dbReference>
<dbReference type="InterPro" id="IPR003856">
    <property type="entry name" value="LPS_length_determ_N"/>
</dbReference>
<dbReference type="RefSeq" id="WP_055451603.1">
    <property type="nucleotide sequence ID" value="NZ_CYHF01000011.1"/>
</dbReference>
<protein>
    <submittedName>
        <fullName evidence="10">Uncharacterized protein involved in exopolysaccharide biosynthesis</fullName>
    </submittedName>
</protein>
<gene>
    <name evidence="10" type="ORF">Ga0061069_11155</name>
</gene>
<evidence type="ECO:0000256" key="2">
    <source>
        <dbReference type="ARBA" id="ARBA00022475"/>
    </source>
</evidence>
<evidence type="ECO:0000256" key="3">
    <source>
        <dbReference type="ARBA" id="ARBA00022692"/>
    </source>
</evidence>
<keyword evidence="11" id="KW-1185">Reference proteome</keyword>
<accession>A0A0K6IAH9</accession>
<feature type="domain" description="Polysaccharide chain length determinant N-terminal" evidence="8">
    <location>
        <begin position="1"/>
        <end position="88"/>
    </location>
</feature>
<keyword evidence="4 7" id="KW-1133">Transmembrane helix</keyword>
<evidence type="ECO:0000313" key="10">
    <source>
        <dbReference type="EMBL" id="CUB00106.1"/>
    </source>
</evidence>
<keyword evidence="5 7" id="KW-0472">Membrane</keyword>
<dbReference type="GO" id="GO:0005886">
    <property type="term" value="C:plasma membrane"/>
    <property type="evidence" value="ECO:0007669"/>
    <property type="project" value="UniProtKB-SubCell"/>
</dbReference>
<dbReference type="InterPro" id="IPR032807">
    <property type="entry name" value="GNVR"/>
</dbReference>
<evidence type="ECO:0000256" key="6">
    <source>
        <dbReference type="SAM" id="Coils"/>
    </source>
</evidence>
<comment type="subcellular location">
    <subcellularLocation>
        <location evidence="1">Cell membrane</location>
        <topology evidence="1">Multi-pass membrane protein</topology>
    </subcellularLocation>
</comment>
<feature type="transmembrane region" description="Helical" evidence="7">
    <location>
        <begin position="397"/>
        <end position="419"/>
    </location>
</feature>
<evidence type="ECO:0000256" key="4">
    <source>
        <dbReference type="ARBA" id="ARBA00022989"/>
    </source>
</evidence>
<proteinExistence type="predicted"/>
<dbReference type="AlphaFoldDB" id="A0A0K6IAH9"/>
<dbReference type="Pfam" id="PF13807">
    <property type="entry name" value="GNVR"/>
    <property type="match status" value="1"/>
</dbReference>